<organism evidence="1 2">
    <name type="scientific">Haloferula sargassicola</name>
    <dbReference type="NCBI Taxonomy" id="490096"/>
    <lineage>
        <taxon>Bacteria</taxon>
        <taxon>Pseudomonadati</taxon>
        <taxon>Verrucomicrobiota</taxon>
        <taxon>Verrucomicrobiia</taxon>
        <taxon>Verrucomicrobiales</taxon>
        <taxon>Verrucomicrobiaceae</taxon>
        <taxon>Haloferula</taxon>
    </lineage>
</organism>
<gene>
    <name evidence="1" type="ORF">Hsar01_02371</name>
</gene>
<dbReference type="EMBL" id="BAABRI010000012">
    <property type="protein sequence ID" value="GAA5483143.1"/>
    <property type="molecule type" value="Genomic_DNA"/>
</dbReference>
<accession>A0ABP9UNI8</accession>
<keyword evidence="2" id="KW-1185">Reference proteome</keyword>
<reference evidence="1 2" key="1">
    <citation type="submission" date="2024-02" db="EMBL/GenBank/DDBJ databases">
        <title>Haloferula sargassicola NBRC 104335.</title>
        <authorList>
            <person name="Ichikawa N."/>
            <person name="Katano-Makiyama Y."/>
            <person name="Hidaka K."/>
        </authorList>
    </citation>
    <scope>NUCLEOTIDE SEQUENCE [LARGE SCALE GENOMIC DNA]</scope>
    <source>
        <strain evidence="1 2">NBRC 104335</strain>
    </source>
</reference>
<evidence type="ECO:0000313" key="1">
    <source>
        <dbReference type="EMBL" id="GAA5483143.1"/>
    </source>
</evidence>
<dbReference type="Proteomes" id="UP001476282">
    <property type="component" value="Unassembled WGS sequence"/>
</dbReference>
<evidence type="ECO:0000313" key="2">
    <source>
        <dbReference type="Proteomes" id="UP001476282"/>
    </source>
</evidence>
<protein>
    <submittedName>
        <fullName evidence="1">Uncharacterized protein</fullName>
    </submittedName>
</protein>
<name>A0ABP9UNI8_9BACT</name>
<proteinExistence type="predicted"/>
<comment type="caution">
    <text evidence="1">The sequence shown here is derived from an EMBL/GenBank/DDBJ whole genome shotgun (WGS) entry which is preliminary data.</text>
</comment>
<sequence>MTTCLSFLRRLLAVVLLVAPCRGGLLVEESFDYGVGGLTGLAGGSGWAAAWTQDGEACRVTTDSLAYMDASLHSLVTRGRTLDTAGPATTRSFRTVANGPLDNVWISFLYRLPAANSLYEGVNFFLGSSSIFAVSNSSISSDATITLNNFTTNQGVSSGRGEFGRTHFIVLHVIDGGGANDRVELFVDPPLTGPAGDPEAAIEAASLGFDRVRIAGQNGASLQVDELRIGETFDDVAPHDDLDADGDGLTNEQEIELGLDPLVSDLALIQAIRDHAGYFDLVTPQDIRGQAGSGVVVEASDGIAGLFFEIQQSPDLSAWKLQESVRRTVELPAGKNFIRLQLGPPSP</sequence>
<dbReference type="RefSeq" id="WP_353567263.1">
    <property type="nucleotide sequence ID" value="NZ_BAABRI010000012.1"/>
</dbReference>